<proteinExistence type="predicted"/>
<dbReference type="PANTHER" id="PTHR43478:SF1">
    <property type="entry name" value="NA+_H+ ANTIPORTER NHAC-LIKE C-TERMINAL DOMAIN-CONTAINING PROTEIN"/>
    <property type="match status" value="1"/>
</dbReference>
<reference evidence="9" key="1">
    <citation type="submission" date="2012-11" db="EMBL/GenBank/DDBJ databases">
        <title>Dependencies among metagenomic species, viruses, plasmids and units of genetic variation.</title>
        <authorList>
            <person name="Nielsen H.B."/>
            <person name="Almeida M."/>
            <person name="Juncker A.S."/>
            <person name="Rasmussen S."/>
            <person name="Li J."/>
            <person name="Sunagawa S."/>
            <person name="Plichta D."/>
            <person name="Gautier L."/>
            <person name="Le Chatelier E."/>
            <person name="Peletier E."/>
            <person name="Bonde I."/>
            <person name="Nielsen T."/>
            <person name="Manichanh C."/>
            <person name="Arumugam M."/>
            <person name="Batto J."/>
            <person name="Santos M.B.Q.D."/>
            <person name="Blom N."/>
            <person name="Borruel N."/>
            <person name="Burgdorf K.S."/>
            <person name="Boumezbeur F."/>
            <person name="Casellas F."/>
            <person name="Dore J."/>
            <person name="Guarner F."/>
            <person name="Hansen T."/>
            <person name="Hildebrand F."/>
            <person name="Kaas R.S."/>
            <person name="Kennedy S."/>
            <person name="Kristiansen K."/>
            <person name="Kultima J.R."/>
            <person name="Leonard P."/>
            <person name="Levenez F."/>
            <person name="Lund O."/>
            <person name="Moumen B."/>
            <person name="Le Paslier D."/>
            <person name="Pons N."/>
            <person name="Pedersen O."/>
            <person name="Prifti E."/>
            <person name="Qin J."/>
            <person name="Raes J."/>
            <person name="Tap J."/>
            <person name="Tims S."/>
            <person name="Ussery D.W."/>
            <person name="Yamada T."/>
            <person name="MetaHit consortium"/>
            <person name="Renault P."/>
            <person name="Sicheritz-Ponten T."/>
            <person name="Bork P."/>
            <person name="Wang J."/>
            <person name="Brunak S."/>
            <person name="Ehrlich S.D."/>
        </authorList>
    </citation>
    <scope>NUCLEOTIDE SEQUENCE [LARGE SCALE GENOMIC DNA]</scope>
</reference>
<feature type="transmembrane region" description="Helical" evidence="6">
    <location>
        <begin position="410"/>
        <end position="428"/>
    </location>
</feature>
<dbReference type="EMBL" id="CBIN010000170">
    <property type="protein sequence ID" value="CDE22913.1"/>
    <property type="molecule type" value="Genomic_DNA"/>
</dbReference>
<feature type="transmembrane region" description="Helical" evidence="6">
    <location>
        <begin position="448"/>
        <end position="481"/>
    </location>
</feature>
<dbReference type="Pfam" id="PF03553">
    <property type="entry name" value="Na_H_antiporter"/>
    <property type="match status" value="1"/>
</dbReference>
<gene>
    <name evidence="9" type="ORF">BN631_01389</name>
</gene>
<evidence type="ECO:0000313" key="9">
    <source>
        <dbReference type="EMBL" id="CDE22913.1"/>
    </source>
</evidence>
<accession>R7G818</accession>
<evidence type="ECO:0000256" key="1">
    <source>
        <dbReference type="ARBA" id="ARBA00004651"/>
    </source>
</evidence>
<name>R7G818_9FIRM</name>
<evidence type="ECO:0000256" key="6">
    <source>
        <dbReference type="SAM" id="Phobius"/>
    </source>
</evidence>
<comment type="subcellular location">
    <subcellularLocation>
        <location evidence="1">Cell membrane</location>
        <topology evidence="1">Multi-pass membrane protein</topology>
    </subcellularLocation>
</comment>
<keyword evidence="7" id="KW-0732">Signal</keyword>
<dbReference type="GO" id="GO:0005886">
    <property type="term" value="C:plasma membrane"/>
    <property type="evidence" value="ECO:0007669"/>
    <property type="project" value="UniProtKB-SubCell"/>
</dbReference>
<keyword evidence="5 6" id="KW-0472">Membrane</keyword>
<dbReference type="RefSeq" id="WP_022420664.1">
    <property type="nucleotide sequence ID" value="NZ_FR898592.1"/>
</dbReference>
<evidence type="ECO:0000313" key="10">
    <source>
        <dbReference type="Proteomes" id="UP000018093"/>
    </source>
</evidence>
<feature type="transmembrane region" description="Helical" evidence="6">
    <location>
        <begin position="331"/>
        <end position="351"/>
    </location>
</feature>
<feature type="transmembrane region" description="Helical" evidence="6">
    <location>
        <begin position="149"/>
        <end position="167"/>
    </location>
</feature>
<feature type="signal peptide" evidence="7">
    <location>
        <begin position="1"/>
        <end position="28"/>
    </location>
</feature>
<dbReference type="InterPro" id="IPR018461">
    <property type="entry name" value="Na/H_Antiport_NhaC-like_C"/>
</dbReference>
<feature type="transmembrane region" description="Helical" evidence="6">
    <location>
        <begin position="112"/>
        <end position="129"/>
    </location>
</feature>
<evidence type="ECO:0000256" key="3">
    <source>
        <dbReference type="ARBA" id="ARBA00022692"/>
    </source>
</evidence>
<feature type="domain" description="Na+/H+ antiporter NhaC-like C-terminal" evidence="8">
    <location>
        <begin position="242"/>
        <end position="553"/>
    </location>
</feature>
<dbReference type="Proteomes" id="UP000018093">
    <property type="component" value="Unassembled WGS sequence"/>
</dbReference>
<feature type="transmembrane region" description="Helical" evidence="6">
    <location>
        <begin position="537"/>
        <end position="556"/>
    </location>
</feature>
<organism evidence="9 10">
    <name type="scientific">Amedibacillus dolichus CAG:375</name>
    <dbReference type="NCBI Taxonomy" id="1263076"/>
    <lineage>
        <taxon>Bacteria</taxon>
        <taxon>Bacillati</taxon>
        <taxon>Bacillota</taxon>
        <taxon>Erysipelotrichia</taxon>
        <taxon>Erysipelotrichales</taxon>
        <taxon>Erysipelotrichaceae</taxon>
        <taxon>Amedibacillus</taxon>
    </lineage>
</organism>
<sequence>MRKKRFRFILITVLMLISLGIFTTDVHASKDPTQESGTKTIQCDACDGSGVCMECLGSKESCDSCKNSRQCTTCQGSGYIASPSKFYNTAWALLPPLIAIGLALLTKEVYSSLFIGIIVGGLLFANFSLEGTLLHVFNDGIANVLADSYNVGILVFLVILGTMVCLMNKAGGSAAFGRWAKEHVKSRVGAQLAVIILGCLIFIDDYFNCLTVGSVMRPLTDAHRISRAKLAYIIDATAAPICIIAPISSWAAAVAGFAEDGQGLSLFIQAIPYNFYALLTILMMVGLVLMKIDFGAMAKHERNAIKNNDVFSGESVYQQVEERFEDTNGRVLDLIFPILVLIVCCVIGMLYSGGFFRGVDFITAFSNSDASVGLMLGSAIALLITFLYYGLRKAMSFKEMMACLPEGFKAMVPAILILTFAWSLKAMTDSLGAKYFVRDLVVSGAQGMQMLLPALIFLIGCGLAFATGTSWGTFGILIPIVQSVFSMDQPLAIICISACMAGAVCGDHCSPISDTTIMASAGAQCDHVSHVSTQLPYALLCAGISFVTYILAGTLAYFDGPAILALPVGMSLMLGILFYLKRRYAKP</sequence>
<feature type="transmembrane region" description="Helical" evidence="6">
    <location>
        <begin position="371"/>
        <end position="389"/>
    </location>
</feature>
<comment type="caution">
    <text evidence="9">The sequence shown here is derived from an EMBL/GenBank/DDBJ whole genome shotgun (WGS) entry which is preliminary data.</text>
</comment>
<keyword evidence="3 6" id="KW-0812">Transmembrane</keyword>
<feature type="transmembrane region" description="Helical" evidence="6">
    <location>
        <begin position="562"/>
        <end position="580"/>
    </location>
</feature>
<dbReference type="AlphaFoldDB" id="R7G818"/>
<dbReference type="GeneID" id="92792354"/>
<dbReference type="PANTHER" id="PTHR43478">
    <property type="entry name" value="NA+/H+ ANTIPORTER-RELATED"/>
    <property type="match status" value="1"/>
</dbReference>
<evidence type="ECO:0000256" key="4">
    <source>
        <dbReference type="ARBA" id="ARBA00022989"/>
    </source>
</evidence>
<feature type="transmembrane region" description="Helical" evidence="6">
    <location>
        <begin position="86"/>
        <end position="105"/>
    </location>
</feature>
<feature type="transmembrane region" description="Helical" evidence="6">
    <location>
        <begin position="273"/>
        <end position="292"/>
    </location>
</feature>
<keyword evidence="2" id="KW-1003">Cell membrane</keyword>
<evidence type="ECO:0000256" key="5">
    <source>
        <dbReference type="ARBA" id="ARBA00023136"/>
    </source>
</evidence>
<evidence type="ECO:0000259" key="8">
    <source>
        <dbReference type="Pfam" id="PF03553"/>
    </source>
</evidence>
<evidence type="ECO:0000256" key="2">
    <source>
        <dbReference type="ARBA" id="ARBA00022475"/>
    </source>
</evidence>
<keyword evidence="4 6" id="KW-1133">Transmembrane helix</keyword>
<protein>
    <recommendedName>
        <fullName evidence="8">Na+/H+ antiporter NhaC-like C-terminal domain-containing protein</fullName>
    </recommendedName>
</protein>
<evidence type="ECO:0000256" key="7">
    <source>
        <dbReference type="SAM" id="SignalP"/>
    </source>
</evidence>
<feature type="chain" id="PRO_5004433989" description="Na+/H+ antiporter NhaC-like C-terminal domain-containing protein" evidence="7">
    <location>
        <begin position="29"/>
        <end position="587"/>
    </location>
</feature>